<evidence type="ECO:0000313" key="2">
    <source>
        <dbReference type="EMBL" id="MBI3014902.1"/>
    </source>
</evidence>
<name>A0A932M0I5_UNCTE</name>
<dbReference type="Pfam" id="PF10040">
    <property type="entry name" value="CRISPR_Cas6"/>
    <property type="match status" value="1"/>
</dbReference>
<accession>A0A932M0I5</accession>
<protein>
    <recommendedName>
        <fullName evidence="1">CRISPR-associated protein Cas6 C-terminal domain-containing protein</fullName>
    </recommendedName>
</protein>
<dbReference type="Gene3D" id="3.30.70.1900">
    <property type="match status" value="1"/>
</dbReference>
<evidence type="ECO:0000259" key="1">
    <source>
        <dbReference type="Pfam" id="PF10040"/>
    </source>
</evidence>
<reference evidence="2" key="1">
    <citation type="submission" date="2020-07" db="EMBL/GenBank/DDBJ databases">
        <title>Huge and variable diversity of episymbiotic CPR bacteria and DPANN archaea in groundwater ecosystems.</title>
        <authorList>
            <person name="He C.Y."/>
            <person name="Keren R."/>
            <person name="Whittaker M."/>
            <person name="Farag I.F."/>
            <person name="Doudna J."/>
            <person name="Cate J.H.D."/>
            <person name="Banfield J.F."/>
        </authorList>
    </citation>
    <scope>NUCLEOTIDE SEQUENCE</scope>
    <source>
        <strain evidence="2">NC_groundwater_717_Ag_S-0.2um_59_8</strain>
    </source>
</reference>
<organism evidence="2 3">
    <name type="scientific">Tectimicrobiota bacterium</name>
    <dbReference type="NCBI Taxonomy" id="2528274"/>
    <lineage>
        <taxon>Bacteria</taxon>
        <taxon>Pseudomonadati</taxon>
        <taxon>Nitrospinota/Tectimicrobiota group</taxon>
        <taxon>Candidatus Tectimicrobiota</taxon>
    </lineage>
</organism>
<gene>
    <name evidence="2" type="ORF">HYY65_07575</name>
</gene>
<dbReference type="AlphaFoldDB" id="A0A932M0I5"/>
<dbReference type="EMBL" id="JACPSX010000141">
    <property type="protein sequence ID" value="MBI3014902.1"/>
    <property type="molecule type" value="Genomic_DNA"/>
</dbReference>
<sequence length="279" mass="31996">MLKGFRLAQYRFHLLPREPIFLPAYNKGNTLRGAFGSVFKRLSCVDPRACGMACRLKDRCPYGQIFEPAPPEGAERLSKNADIPRPFIIRPPLETATRYDPEHPFSFDLILIGKAIEYLPYFIVTFRELGNIGIGAKQGRFDLQEISGLDLSEQTAGIIYRESDALVRNLPSSFCYKEVISSIPSSTPARITLRFLTPTVLKADGQIIQRPEFHQIIKRLRDRVNSLAYFYCDETLEMDHKAFGQKAEQVISTQADFHWEERSRYSRKQNLEHELSGFV</sequence>
<dbReference type="InterPro" id="IPR019267">
    <property type="entry name" value="CRISPR-assoc_Cas6_C"/>
</dbReference>
<dbReference type="Proteomes" id="UP000741360">
    <property type="component" value="Unassembled WGS sequence"/>
</dbReference>
<proteinExistence type="predicted"/>
<feature type="domain" description="CRISPR-associated protein Cas6 C-terminal" evidence="1">
    <location>
        <begin position="193"/>
        <end position="241"/>
    </location>
</feature>
<comment type="caution">
    <text evidence="2">The sequence shown here is derived from an EMBL/GenBank/DDBJ whole genome shotgun (WGS) entry which is preliminary data.</text>
</comment>
<evidence type="ECO:0000313" key="3">
    <source>
        <dbReference type="Proteomes" id="UP000741360"/>
    </source>
</evidence>
<feature type="non-terminal residue" evidence="2">
    <location>
        <position position="279"/>
    </location>
</feature>